<dbReference type="InterPro" id="IPR016024">
    <property type="entry name" value="ARM-type_fold"/>
</dbReference>
<evidence type="ECO:0000256" key="3">
    <source>
        <dbReference type="ARBA" id="ARBA00004906"/>
    </source>
</evidence>
<evidence type="ECO:0000256" key="2">
    <source>
        <dbReference type="ARBA" id="ARBA00004514"/>
    </source>
</evidence>
<dbReference type="UniPathway" id="UPA00143"/>
<evidence type="ECO:0000256" key="15">
    <source>
        <dbReference type="PROSITE-ProRule" id="PRU00175"/>
    </source>
</evidence>
<evidence type="ECO:0000256" key="1">
    <source>
        <dbReference type="ARBA" id="ARBA00000900"/>
    </source>
</evidence>
<sequence>MAKGHGKSSATSATKKKHAKKHAGPVDEPIPKEKKPKGKDRGKKKEPRRKIYIAPVKPAPIQPDPLETTGLAHRLPADLLVVLRSFNKKAQLTKIRALEELQSAWIDKCQKEGEDSPLVYTLVEMLPVWLHHVSALFIHPSRRVRALTASLHTSLLQISPVRVQILFFLRETATPSQLESILGTWCMAAYDIDRAVSVSALKAWKDAVGSTTQSQLVLDDGRRASLVVFAQRTALYPSEMYAHLNPAPPVPPPPPPSKTISGKATPTIPTWKDENEQNSRTKGEEQEENEQDRKSRLRVGALGVARWILENVPTSYEDLSGLLLDPVLWTSLHHAEKCPWAAVEPFGWGQPNVRKAAWALAQTLLTTQKGHLNPIVPILGPTILRSAWVEPDSAVQATMWQPLLTFLKEFPNSWELELTGIRDEEDESSSEDERETDERSEPTRPAYTSTIERPSSAYREFLQFLELGCSGSPMQGYPTVIIILSSIPSLLIASYSSSPLPDFFKSFWAAIDSRALSSLRRSTTSAAFLTSLLECMVFLLRRLRSDESRDGVDAGIIPRSSSETVEGLGQSLVKQEFSRVWNELAAGKLKVEERAAARLLAQTLESLYDMNWGLFNSAWNALSQAIRHAEETNSSINLTFSLLKVFYNRFKDGTPLKFAVSELLTELLILSVDKCRKAFDSGIPKSGSSPFDVLVASLDRFREGLFFDARFSEPFDNLLSEHTYKLFMLSPTLVLSYLLHRNDDKKSLGLWHCLLSEIALQGDLALESIPPLLAATRQGHLPTHLKPKFDELDGLSGALLVKALTGPSGSNELALVRQLFLSSDHFLSEPSFLALLRSVVEAFTWKVDSAFRGDKKHDALPSLNFAPSLDLISAVFAQPPKMLPSVDEFDALLPNIFLFAYLLPLCHGVDDVAHPTFGVARDLWTQWINLSSVTQKERAVGVIKAQLKTFITDTQVRPLPEDILQLLSQNLPGIRAEVVAEIFPSAAELNEMLATIPADAIDPSMGVIEPLIPPGSPENKLVSITGGTDKRGFSSYARIVDAQLRLFTQDRTHAKHNLWALRHFIILSVYARDFQSVPAPVCQSSVFADTGALAGVGEVFGRVDQMTAYLLLSSNDEQWRIKVLDAFLNGTKELVGLSAFLMDVICYAKEDDGVRDTRVLSVVLDRILDDIDVEEADMWIQLARKMERLAPQTAMTITAAIAATGTEPIKLDRYRNELAASLLGIRNDINGQGLLTLRKLAATAPDPDSEVVFLPQVRAVNVVKAFQQWVASDDEDVGEDVESAMIHVYIHLTPILQNLAGKHWEFIFDVLESVLENSQITDDEALVPLSNALRLIIMLQDLTITNKLLKVDWDERSSVLLTMVRDIAQIRSDAAAASLPRSACRELALSIVHKLPPSLIDHDTLAKMSHLTTDSSADVQKMAYQLLRVAARKRTEYLVIEAAAITDAEGEEETPVVQEIKAAGLIPAELLDIIQGEVRNFVIDDDDDDDELSLFGWMLGWMLIFDLFTDASFKIKSGYVGQLRNSNLIVTHFIPTFLGLLRLDEGLTKVFKCDSWSVDEFYIELYETGTQSITLRVLAAHLFYRALLCVPSLIHTWVLDCKDRQLTSCVTTYTSTYFSPVLIRAELAHIRSPEAQAELVDENLSVKVSMPLNEVVASYLVDEHQLEIKLKIPVDWPLHRIEVKDTKRVGVDEDRWRAWVLAVQQTIWAHNGRITDGLGLFKKNVTLHFEGQVECAICYSIISVMDGSLPKKPCKTCKNRFHAGCLYKWFNSSHSSSCPLCRSDII</sequence>
<gene>
    <name evidence="19" type="ORF">K443DRAFT_677257</name>
</gene>
<dbReference type="GO" id="GO:1990112">
    <property type="term" value="C:RQC complex"/>
    <property type="evidence" value="ECO:0007669"/>
    <property type="project" value="UniProtKB-UniRule"/>
</dbReference>
<proteinExistence type="inferred from homology"/>
<feature type="region of interest" description="Disordered" evidence="17">
    <location>
        <begin position="1"/>
        <end position="52"/>
    </location>
</feature>
<dbReference type="InterPro" id="IPR001841">
    <property type="entry name" value="Znf_RING"/>
</dbReference>
<dbReference type="Pfam" id="PF23009">
    <property type="entry name" value="UBC_like"/>
    <property type="match status" value="1"/>
</dbReference>
<dbReference type="InterPro" id="IPR039795">
    <property type="entry name" value="LTN1/Rkr1"/>
</dbReference>
<dbReference type="SMART" id="SM00744">
    <property type="entry name" value="RINGv"/>
    <property type="match status" value="1"/>
</dbReference>
<feature type="region of interest" description="Disordered" evidence="17">
    <location>
        <begin position="421"/>
        <end position="450"/>
    </location>
</feature>
<feature type="compositionally biased region" description="Basic residues" evidence="17">
    <location>
        <begin position="14"/>
        <end position="23"/>
    </location>
</feature>
<dbReference type="PANTHER" id="PTHR12389">
    <property type="entry name" value="ZINC FINGER PROTEIN 294"/>
    <property type="match status" value="1"/>
</dbReference>
<dbReference type="GO" id="GO:0072344">
    <property type="term" value="P:rescue of stalled ribosome"/>
    <property type="evidence" value="ECO:0007669"/>
    <property type="project" value="UniProtKB-UniRule"/>
</dbReference>
<dbReference type="Pfam" id="PF22958">
    <property type="entry name" value="Ltn1_1st"/>
    <property type="match status" value="1"/>
</dbReference>
<evidence type="ECO:0000256" key="4">
    <source>
        <dbReference type="ARBA" id="ARBA00007997"/>
    </source>
</evidence>
<keyword evidence="11 15" id="KW-0863">Zinc-finger</keyword>
<dbReference type="FunFam" id="3.30.40.10:FF:000038">
    <property type="entry name" value="E3 ubiquitin-protein ligase listerin"/>
    <property type="match status" value="1"/>
</dbReference>
<dbReference type="SMART" id="SM01197">
    <property type="entry name" value="FANCL_C"/>
    <property type="match status" value="1"/>
</dbReference>
<dbReference type="GO" id="GO:1990116">
    <property type="term" value="P:ribosome-associated ubiquitin-dependent protein catabolic process"/>
    <property type="evidence" value="ECO:0007669"/>
    <property type="project" value="UniProtKB-UniRule"/>
</dbReference>
<comment type="catalytic activity">
    <reaction evidence="1 16">
        <text>S-ubiquitinyl-[E2 ubiquitin-conjugating enzyme]-L-cysteine + [acceptor protein]-L-lysine = [E2 ubiquitin-conjugating enzyme]-L-cysteine + N(6)-ubiquitinyl-[acceptor protein]-L-lysine.</text>
        <dbReference type="EC" id="2.3.2.27"/>
    </reaction>
</comment>
<dbReference type="STRING" id="1095629.A0A0C9XDH5"/>
<keyword evidence="12 16" id="KW-0833">Ubl conjugation pathway</keyword>
<keyword evidence="8 16" id="KW-0808">Transferase</keyword>
<dbReference type="InterPro" id="IPR054476">
    <property type="entry name" value="Ltn1_N"/>
</dbReference>
<comment type="similarity">
    <text evidence="4 16">Belongs to the LTN1 family.</text>
</comment>
<keyword evidence="9 16" id="KW-0479">Metal-binding</keyword>
<evidence type="ECO:0000313" key="19">
    <source>
        <dbReference type="EMBL" id="KIK02906.1"/>
    </source>
</evidence>
<evidence type="ECO:0000256" key="12">
    <source>
        <dbReference type="ARBA" id="ARBA00022786"/>
    </source>
</evidence>
<evidence type="ECO:0000256" key="13">
    <source>
        <dbReference type="ARBA" id="ARBA00022833"/>
    </source>
</evidence>
<evidence type="ECO:0000256" key="14">
    <source>
        <dbReference type="ARBA" id="ARBA00055150"/>
    </source>
</evidence>
<dbReference type="PANTHER" id="PTHR12389:SF0">
    <property type="entry name" value="E3 UBIQUITIN-PROTEIN LIGASE LISTERIN"/>
    <property type="match status" value="1"/>
</dbReference>
<feature type="region of interest" description="Disordered" evidence="17">
    <location>
        <begin position="246"/>
        <end position="294"/>
    </location>
</feature>
<evidence type="ECO:0000313" key="20">
    <source>
        <dbReference type="Proteomes" id="UP000054477"/>
    </source>
</evidence>
<dbReference type="InterPro" id="IPR011016">
    <property type="entry name" value="Znf_RING-CH"/>
</dbReference>
<name>A0A0C9XDH5_9AGAR</name>
<protein>
    <recommendedName>
        <fullName evidence="6 16">E3 ubiquitin-protein ligase listerin</fullName>
        <ecNumber evidence="5 16">2.3.2.27</ecNumber>
    </recommendedName>
    <alternativeName>
        <fullName evidence="16">RING-type E3 ubiquitin transferase listerin</fullName>
    </alternativeName>
</protein>
<dbReference type="SUPFAM" id="SSF48371">
    <property type="entry name" value="ARM repeat"/>
    <property type="match status" value="1"/>
</dbReference>
<dbReference type="GO" id="GO:0016567">
    <property type="term" value="P:protein ubiquitination"/>
    <property type="evidence" value="ECO:0007669"/>
    <property type="project" value="UniProtKB-UniPathway"/>
</dbReference>
<dbReference type="Proteomes" id="UP000054477">
    <property type="component" value="Unassembled WGS sequence"/>
</dbReference>
<evidence type="ECO:0000256" key="6">
    <source>
        <dbReference type="ARBA" id="ARBA00017157"/>
    </source>
</evidence>
<dbReference type="GO" id="GO:0043023">
    <property type="term" value="F:ribosomal large subunit binding"/>
    <property type="evidence" value="ECO:0007669"/>
    <property type="project" value="TreeGrafter"/>
</dbReference>
<dbReference type="PROSITE" id="PS50089">
    <property type="entry name" value="ZF_RING_2"/>
    <property type="match status" value="1"/>
</dbReference>
<evidence type="ECO:0000259" key="18">
    <source>
        <dbReference type="PROSITE" id="PS50089"/>
    </source>
</evidence>
<evidence type="ECO:0000256" key="5">
    <source>
        <dbReference type="ARBA" id="ARBA00012483"/>
    </source>
</evidence>
<evidence type="ECO:0000256" key="11">
    <source>
        <dbReference type="ARBA" id="ARBA00022771"/>
    </source>
</evidence>
<evidence type="ECO:0000256" key="7">
    <source>
        <dbReference type="ARBA" id="ARBA00022490"/>
    </source>
</evidence>
<dbReference type="InterPro" id="IPR039804">
    <property type="entry name" value="RING-CH-C4HC3_LTN1"/>
</dbReference>
<feature type="compositionally biased region" description="Basic residues" evidence="17">
    <location>
        <begin position="34"/>
        <end position="51"/>
    </location>
</feature>
<keyword evidence="13 16" id="KW-0862">Zinc</keyword>
<comment type="subcellular location">
    <subcellularLocation>
        <location evidence="2">Cytoplasm</location>
        <location evidence="2">Cytosol</location>
    </subcellularLocation>
</comment>
<organism evidence="19 20">
    <name type="scientific">Laccaria amethystina LaAM-08-1</name>
    <dbReference type="NCBI Taxonomy" id="1095629"/>
    <lineage>
        <taxon>Eukaryota</taxon>
        <taxon>Fungi</taxon>
        <taxon>Dikarya</taxon>
        <taxon>Basidiomycota</taxon>
        <taxon>Agaricomycotina</taxon>
        <taxon>Agaricomycetes</taxon>
        <taxon>Agaricomycetidae</taxon>
        <taxon>Agaricales</taxon>
        <taxon>Agaricineae</taxon>
        <taxon>Hydnangiaceae</taxon>
        <taxon>Laccaria</taxon>
    </lineage>
</organism>
<dbReference type="CDD" id="cd16491">
    <property type="entry name" value="RING-CH-C4HC3_LTN1"/>
    <property type="match status" value="1"/>
</dbReference>
<reference evidence="19 20" key="1">
    <citation type="submission" date="2014-04" db="EMBL/GenBank/DDBJ databases">
        <authorList>
            <consortium name="DOE Joint Genome Institute"/>
            <person name="Kuo A."/>
            <person name="Kohler A."/>
            <person name="Nagy L.G."/>
            <person name="Floudas D."/>
            <person name="Copeland A."/>
            <person name="Barry K.W."/>
            <person name="Cichocki N."/>
            <person name="Veneault-Fourrey C."/>
            <person name="LaButti K."/>
            <person name="Lindquist E.A."/>
            <person name="Lipzen A."/>
            <person name="Lundell T."/>
            <person name="Morin E."/>
            <person name="Murat C."/>
            <person name="Sun H."/>
            <person name="Tunlid A."/>
            <person name="Henrissat B."/>
            <person name="Grigoriev I.V."/>
            <person name="Hibbett D.S."/>
            <person name="Martin F."/>
            <person name="Nordberg H.P."/>
            <person name="Cantor M.N."/>
            <person name="Hua S.X."/>
        </authorList>
    </citation>
    <scope>NUCLEOTIDE SEQUENCE [LARGE SCALE GENOMIC DNA]</scope>
    <source>
        <strain evidence="19 20">LaAM-08-1</strain>
    </source>
</reference>
<dbReference type="GO" id="GO:0008270">
    <property type="term" value="F:zinc ion binding"/>
    <property type="evidence" value="ECO:0007669"/>
    <property type="project" value="UniProtKB-KW"/>
</dbReference>
<evidence type="ECO:0000256" key="9">
    <source>
        <dbReference type="ARBA" id="ARBA00022723"/>
    </source>
</evidence>
<feature type="domain" description="RING-type" evidence="18">
    <location>
        <begin position="1735"/>
        <end position="1782"/>
    </location>
</feature>
<dbReference type="InterPro" id="IPR013083">
    <property type="entry name" value="Znf_RING/FYVE/PHD"/>
</dbReference>
<dbReference type="Pfam" id="PF22999">
    <property type="entry name" value="LTN1_E3_ligase_6th"/>
    <property type="match status" value="1"/>
</dbReference>
<dbReference type="InterPro" id="IPR054477">
    <property type="entry name" value="LTN1_E3_ligase_6th"/>
</dbReference>
<dbReference type="Pfam" id="PF13639">
    <property type="entry name" value="zf-RING_2"/>
    <property type="match status" value="1"/>
</dbReference>
<comment type="subunit">
    <text evidence="16">Component of the ribosome quality control complex (RQC).</text>
</comment>
<dbReference type="Gene3D" id="3.30.40.10">
    <property type="entry name" value="Zinc/RING finger domain, C3HC4 (zinc finger)"/>
    <property type="match status" value="1"/>
</dbReference>
<dbReference type="GO" id="GO:0005829">
    <property type="term" value="C:cytosol"/>
    <property type="evidence" value="ECO:0007669"/>
    <property type="project" value="UniProtKB-SubCell"/>
</dbReference>
<dbReference type="EC" id="2.3.2.27" evidence="5 16"/>
<feature type="compositionally biased region" description="Acidic residues" evidence="17">
    <location>
        <begin position="423"/>
        <end position="435"/>
    </location>
</feature>
<evidence type="ECO:0000256" key="10">
    <source>
        <dbReference type="ARBA" id="ARBA00022737"/>
    </source>
</evidence>
<accession>A0A0C9XDH5</accession>
<comment type="function">
    <text evidence="14">E3 ubiquitin-protein ligase component of the ribosome quality control complex (RQC), a ribosome-associated complex that mediates ubiquitination and extraction of incompletely synthesized nascent chains for proteasomal degradation. Mediates ubiquitination of proteins derived from mRNAs lacking stop codons (non-stop proteins) and other translation arrest products induced by poly-lysine sequences and tandem rare codons. Ubiquitination leads to CDC48 recruitment for extraction and degradation of the incomplete translation product. May indirectly play a role in chromatin function and transcription.</text>
</comment>
<keyword evidence="7" id="KW-0963">Cytoplasm</keyword>
<feature type="compositionally biased region" description="Basic and acidic residues" evidence="17">
    <location>
        <begin position="271"/>
        <end position="284"/>
    </location>
</feature>
<dbReference type="SUPFAM" id="SSF57850">
    <property type="entry name" value="RING/U-box"/>
    <property type="match status" value="1"/>
</dbReference>
<evidence type="ECO:0000256" key="16">
    <source>
        <dbReference type="RuleBase" id="RU367090"/>
    </source>
</evidence>
<evidence type="ECO:0000256" key="8">
    <source>
        <dbReference type="ARBA" id="ARBA00022679"/>
    </source>
</evidence>
<comment type="function">
    <text evidence="16">E3 ubiquitin-protein ligase. Component of the ribosome quality control complex (RQC), a ribosome-associated complex that mediates ubiquitination and extraction of incompletely synthesized nascent chains for proteasomal degradation.</text>
</comment>
<keyword evidence="10" id="KW-0677">Repeat</keyword>
<comment type="pathway">
    <text evidence="3 16">Protein modification; protein ubiquitination.</text>
</comment>
<dbReference type="HOGENOM" id="CLU_000945_0_0_1"/>
<keyword evidence="20" id="KW-1185">Reference proteome</keyword>
<dbReference type="OrthoDB" id="6108at2759"/>
<feature type="compositionally biased region" description="Polar residues" evidence="17">
    <location>
        <begin position="258"/>
        <end position="268"/>
    </location>
</feature>
<dbReference type="InterPro" id="IPR054478">
    <property type="entry name" value="LTN1_UBC"/>
</dbReference>
<dbReference type="GO" id="GO:0061630">
    <property type="term" value="F:ubiquitin protein ligase activity"/>
    <property type="evidence" value="ECO:0007669"/>
    <property type="project" value="UniProtKB-UniRule"/>
</dbReference>
<feature type="compositionally biased region" description="Pro residues" evidence="17">
    <location>
        <begin position="246"/>
        <end position="257"/>
    </location>
</feature>
<evidence type="ECO:0000256" key="17">
    <source>
        <dbReference type="SAM" id="MobiDB-lite"/>
    </source>
</evidence>
<dbReference type="EMBL" id="KN838586">
    <property type="protein sequence ID" value="KIK02906.1"/>
    <property type="molecule type" value="Genomic_DNA"/>
</dbReference>
<reference evidence="20" key="2">
    <citation type="submission" date="2015-01" db="EMBL/GenBank/DDBJ databases">
        <title>Evolutionary Origins and Diversification of the Mycorrhizal Mutualists.</title>
        <authorList>
            <consortium name="DOE Joint Genome Institute"/>
            <consortium name="Mycorrhizal Genomics Consortium"/>
            <person name="Kohler A."/>
            <person name="Kuo A."/>
            <person name="Nagy L.G."/>
            <person name="Floudas D."/>
            <person name="Copeland A."/>
            <person name="Barry K.W."/>
            <person name="Cichocki N."/>
            <person name="Veneault-Fourrey C."/>
            <person name="LaButti K."/>
            <person name="Lindquist E.A."/>
            <person name="Lipzen A."/>
            <person name="Lundell T."/>
            <person name="Morin E."/>
            <person name="Murat C."/>
            <person name="Riley R."/>
            <person name="Ohm R."/>
            <person name="Sun H."/>
            <person name="Tunlid A."/>
            <person name="Henrissat B."/>
            <person name="Grigoriev I.V."/>
            <person name="Hibbett D.S."/>
            <person name="Martin F."/>
        </authorList>
    </citation>
    <scope>NUCLEOTIDE SEQUENCE [LARGE SCALE GENOMIC DNA]</scope>
    <source>
        <strain evidence="20">LaAM-08-1</strain>
    </source>
</reference>